<gene>
    <name evidence="2" type="ORF">EPICR_370002</name>
</gene>
<dbReference type="Pfam" id="PF14384">
    <property type="entry name" value="BrnA_antitoxin"/>
    <property type="match status" value="1"/>
</dbReference>
<accession>A0A484HMA3</accession>
<reference evidence="2" key="1">
    <citation type="submission" date="2019-01" db="EMBL/GenBank/DDBJ databases">
        <authorList>
            <consortium name="Genoscope - CEA"/>
            <person name="William W."/>
        </authorList>
    </citation>
    <scope>NUCLEOTIDE SEQUENCE</scope>
    <source>
        <strain evidence="2">CR-1</strain>
    </source>
</reference>
<feature type="region of interest" description="Disordered" evidence="1">
    <location>
        <begin position="1"/>
        <end position="40"/>
    </location>
</feature>
<proteinExistence type="predicted"/>
<sequence>MKKSKTNWEKIDSMSDEELTQNAISDPDNPPLDDTFFSHSKPVDLPRGKKQITLRIDEDVYIWFKANSKKYQTHINAVLKAYKESRVNVINLSD</sequence>
<dbReference type="EMBL" id="CAACVI010000031">
    <property type="protein sequence ID" value="VEN74421.1"/>
    <property type="molecule type" value="Genomic_DNA"/>
</dbReference>
<dbReference type="InterPro" id="IPR025528">
    <property type="entry name" value="BrnA_antitoxin"/>
</dbReference>
<feature type="compositionally biased region" description="Basic and acidic residues" evidence="1">
    <location>
        <begin position="1"/>
        <end position="13"/>
    </location>
</feature>
<name>A0A484HMA3_9BACT</name>
<protein>
    <submittedName>
        <fullName evidence="2">HigB toxin protein</fullName>
    </submittedName>
</protein>
<evidence type="ECO:0000256" key="1">
    <source>
        <dbReference type="SAM" id="MobiDB-lite"/>
    </source>
</evidence>
<organism evidence="2">
    <name type="scientific">uncultured Desulfobacteraceae bacterium</name>
    <dbReference type="NCBI Taxonomy" id="218296"/>
    <lineage>
        <taxon>Bacteria</taxon>
        <taxon>Pseudomonadati</taxon>
        <taxon>Thermodesulfobacteriota</taxon>
        <taxon>Desulfobacteria</taxon>
        <taxon>Desulfobacterales</taxon>
        <taxon>Desulfobacteraceae</taxon>
        <taxon>environmental samples</taxon>
    </lineage>
</organism>
<evidence type="ECO:0000313" key="2">
    <source>
        <dbReference type="EMBL" id="VEN74421.1"/>
    </source>
</evidence>
<dbReference type="AlphaFoldDB" id="A0A484HMA3"/>